<evidence type="ECO:0000313" key="1">
    <source>
        <dbReference type="Proteomes" id="UP000189701"/>
    </source>
</evidence>
<dbReference type="CDD" id="cd00303">
    <property type="entry name" value="retropepsin_like"/>
    <property type="match status" value="1"/>
</dbReference>
<dbReference type="AlphaFoldDB" id="A0A1U7YMZ8"/>
<dbReference type="Proteomes" id="UP000189701">
    <property type="component" value="Unplaced"/>
</dbReference>
<evidence type="ECO:0000313" key="2">
    <source>
        <dbReference type="RefSeq" id="XP_009800614.1"/>
    </source>
</evidence>
<gene>
    <name evidence="2" type="primary">LOC104246500</name>
</gene>
<dbReference type="InterPro" id="IPR021109">
    <property type="entry name" value="Peptidase_aspartic_dom_sf"/>
</dbReference>
<reference evidence="1" key="1">
    <citation type="journal article" date="2013" name="Genome Biol.">
        <title>Reference genomes and transcriptomes of Nicotiana sylvestris and Nicotiana tomentosiformis.</title>
        <authorList>
            <person name="Sierro N."/>
            <person name="Battey J.N."/>
            <person name="Ouadi S."/>
            <person name="Bovet L."/>
            <person name="Goepfert S."/>
            <person name="Bakaher N."/>
            <person name="Peitsch M.C."/>
            <person name="Ivanov N.V."/>
        </authorList>
    </citation>
    <scope>NUCLEOTIDE SEQUENCE [LARGE SCALE GENOMIC DNA]</scope>
</reference>
<dbReference type="eggNOG" id="KOG0017">
    <property type="taxonomic scope" value="Eukaryota"/>
</dbReference>
<sequence length="331" mass="36878">MGRIENMFMKMMENNADWDAQLASHNTSICNLEVQMGKISQALNSHLKGALPSDTVVNPKGGNNMAHVMAVTTGSGRSGNAPTAYQRQLVDDEKVVQEEEIPNNVVQPNDEVQIGIGYNVEETEEEVSPSRDHIIDIPESVMEKAKSLSINVPLVEALEEMSGYATFMKDLVIKKRSMNFETIKVTYQVSAIVHSMAPKLEDPDAFMILCTIGNPEFARALCDLGASINLMRYSVLKTLEIGQPRPTSMSLQMANHTMKRPLGVIEDVLDRVDKFILPADFVILDCEFYYEVPIILGDLSLLWGCTFVMLKSENLFSGLVMKKWYSMCVSP</sequence>
<dbReference type="RefSeq" id="XP_009800614.1">
    <property type="nucleotide sequence ID" value="XM_009802312.1"/>
</dbReference>
<dbReference type="PANTHER" id="PTHR33067:SF31">
    <property type="entry name" value="RNA-DIRECTED DNA POLYMERASE"/>
    <property type="match status" value="1"/>
</dbReference>
<protein>
    <submittedName>
        <fullName evidence="2">Uncharacterized protein LOC104246500</fullName>
    </submittedName>
</protein>
<accession>A0A1U7YMZ8</accession>
<organism evidence="1 2">
    <name type="scientific">Nicotiana sylvestris</name>
    <name type="common">Wood tobacco</name>
    <name type="synonym">South American tobacco</name>
    <dbReference type="NCBI Taxonomy" id="4096"/>
    <lineage>
        <taxon>Eukaryota</taxon>
        <taxon>Viridiplantae</taxon>
        <taxon>Streptophyta</taxon>
        <taxon>Embryophyta</taxon>
        <taxon>Tracheophyta</taxon>
        <taxon>Spermatophyta</taxon>
        <taxon>Magnoliopsida</taxon>
        <taxon>eudicotyledons</taxon>
        <taxon>Gunneridae</taxon>
        <taxon>Pentapetalae</taxon>
        <taxon>asterids</taxon>
        <taxon>lamiids</taxon>
        <taxon>Solanales</taxon>
        <taxon>Solanaceae</taxon>
        <taxon>Nicotianoideae</taxon>
        <taxon>Nicotianeae</taxon>
        <taxon>Nicotiana</taxon>
    </lineage>
</organism>
<dbReference type="Gene3D" id="2.40.70.10">
    <property type="entry name" value="Acid Proteases"/>
    <property type="match status" value="1"/>
</dbReference>
<dbReference type="PANTHER" id="PTHR33067">
    <property type="entry name" value="RNA-DIRECTED DNA POLYMERASE-RELATED"/>
    <property type="match status" value="1"/>
</dbReference>
<name>A0A1U7YMZ8_NICSY</name>
<keyword evidence="1" id="KW-1185">Reference proteome</keyword>
<reference evidence="2" key="2">
    <citation type="submission" date="2025-08" db="UniProtKB">
        <authorList>
            <consortium name="RefSeq"/>
        </authorList>
    </citation>
    <scope>IDENTIFICATION</scope>
    <source>
        <tissue evidence="2">Leaf</tissue>
    </source>
</reference>
<proteinExistence type="predicted"/>